<evidence type="ECO:0000256" key="8">
    <source>
        <dbReference type="SAM" id="Phobius"/>
    </source>
</evidence>
<feature type="transmembrane region" description="Helical" evidence="8">
    <location>
        <begin position="21"/>
        <end position="43"/>
    </location>
</feature>
<accession>A0A3P1SGF3</accession>
<evidence type="ECO:0000256" key="2">
    <source>
        <dbReference type="ARBA" id="ARBA00010735"/>
    </source>
</evidence>
<keyword evidence="6 8" id="KW-1133">Transmembrane helix</keyword>
<gene>
    <name evidence="9" type="ORF">EII11_03925</name>
</gene>
<feature type="transmembrane region" description="Helical" evidence="8">
    <location>
        <begin position="158"/>
        <end position="176"/>
    </location>
</feature>
<keyword evidence="3" id="KW-0813">Transport</keyword>
<feature type="transmembrane region" description="Helical" evidence="8">
    <location>
        <begin position="129"/>
        <end position="152"/>
    </location>
</feature>
<feature type="transmembrane region" description="Helical" evidence="8">
    <location>
        <begin position="58"/>
        <end position="82"/>
    </location>
</feature>
<dbReference type="InterPro" id="IPR011606">
    <property type="entry name" value="Brnchd-chn_aa_trnsp_permease"/>
</dbReference>
<comment type="caution">
    <text evidence="9">The sequence shown here is derived from an EMBL/GenBank/DDBJ whole genome shotgun (WGS) entry which is preliminary data.</text>
</comment>
<evidence type="ECO:0000313" key="10">
    <source>
        <dbReference type="Proteomes" id="UP000280444"/>
    </source>
</evidence>
<organism evidence="9 10">
    <name type="scientific">Schaalia canis</name>
    <dbReference type="NCBI Taxonomy" id="100469"/>
    <lineage>
        <taxon>Bacteria</taxon>
        <taxon>Bacillati</taxon>
        <taxon>Actinomycetota</taxon>
        <taxon>Actinomycetes</taxon>
        <taxon>Actinomycetales</taxon>
        <taxon>Actinomycetaceae</taxon>
        <taxon>Schaalia</taxon>
    </lineage>
</organism>
<comment type="subcellular location">
    <subcellularLocation>
        <location evidence="1">Cell membrane</location>
        <topology evidence="1">Multi-pass membrane protein</topology>
    </subcellularLocation>
</comment>
<reference evidence="9 10" key="1">
    <citation type="submission" date="2018-11" db="EMBL/GenBank/DDBJ databases">
        <title>Genomes From Bacteria Associated with the Canine Oral Cavity: a Test Case for Automated Genome-Based Taxonomic Assignment.</title>
        <authorList>
            <person name="Coil D.A."/>
            <person name="Jospin G."/>
            <person name="Darling A.E."/>
            <person name="Wallis C."/>
            <person name="Davis I.J."/>
            <person name="Harris S."/>
            <person name="Eisen J.A."/>
            <person name="Holcombe L.J."/>
            <person name="O'Flynn C."/>
        </authorList>
    </citation>
    <scope>NUCLEOTIDE SEQUENCE [LARGE SCALE GENOMIC DNA]</scope>
    <source>
        <strain evidence="9 10">OH770</strain>
    </source>
</reference>
<keyword evidence="5 8" id="KW-0812">Transmembrane</keyword>
<dbReference type="GO" id="GO:1903785">
    <property type="term" value="P:L-valine transmembrane transport"/>
    <property type="evidence" value="ECO:0007669"/>
    <property type="project" value="TreeGrafter"/>
</dbReference>
<dbReference type="EMBL" id="RQZF01000002">
    <property type="protein sequence ID" value="RRC96000.1"/>
    <property type="molecule type" value="Genomic_DNA"/>
</dbReference>
<evidence type="ECO:0000256" key="7">
    <source>
        <dbReference type="ARBA" id="ARBA00023136"/>
    </source>
</evidence>
<dbReference type="GO" id="GO:0005886">
    <property type="term" value="C:plasma membrane"/>
    <property type="evidence" value="ECO:0007669"/>
    <property type="project" value="UniProtKB-SubCell"/>
</dbReference>
<name>A0A3P1SGF3_9ACTO</name>
<evidence type="ECO:0000256" key="3">
    <source>
        <dbReference type="ARBA" id="ARBA00022448"/>
    </source>
</evidence>
<feature type="transmembrane region" description="Helical" evidence="8">
    <location>
        <begin position="205"/>
        <end position="222"/>
    </location>
</feature>
<feature type="transmembrane region" description="Helical" evidence="8">
    <location>
        <begin position="183"/>
        <end position="199"/>
    </location>
</feature>
<dbReference type="RefSeq" id="WP_124868813.1">
    <property type="nucleotide sequence ID" value="NZ_RQZF01000002.1"/>
</dbReference>
<evidence type="ECO:0000313" key="9">
    <source>
        <dbReference type="EMBL" id="RRC96000.1"/>
    </source>
</evidence>
<keyword evidence="10" id="KW-1185">Reference proteome</keyword>
<dbReference type="PANTHER" id="PTHR34979:SF1">
    <property type="entry name" value="INNER MEMBRANE PROTEIN YGAZ"/>
    <property type="match status" value="1"/>
</dbReference>
<evidence type="ECO:0000256" key="4">
    <source>
        <dbReference type="ARBA" id="ARBA00022475"/>
    </source>
</evidence>
<dbReference type="Pfam" id="PF03591">
    <property type="entry name" value="AzlC"/>
    <property type="match status" value="1"/>
</dbReference>
<evidence type="ECO:0000256" key="5">
    <source>
        <dbReference type="ARBA" id="ARBA00022692"/>
    </source>
</evidence>
<evidence type="ECO:0000256" key="6">
    <source>
        <dbReference type="ARBA" id="ARBA00022989"/>
    </source>
</evidence>
<dbReference type="Proteomes" id="UP000280444">
    <property type="component" value="Unassembled WGS sequence"/>
</dbReference>
<protein>
    <submittedName>
        <fullName evidence="9">Branched-chain amino acid ABC transporter permease</fullName>
    </submittedName>
</protein>
<comment type="similarity">
    <text evidence="2">Belongs to the AzlC family.</text>
</comment>
<dbReference type="PANTHER" id="PTHR34979">
    <property type="entry name" value="INNER MEMBRANE PROTEIN YGAZ"/>
    <property type="match status" value="1"/>
</dbReference>
<dbReference type="AlphaFoldDB" id="A0A3P1SGF3"/>
<dbReference type="OrthoDB" id="3181706at2"/>
<keyword evidence="4" id="KW-1003">Cell membrane</keyword>
<keyword evidence="7 8" id="KW-0472">Membrane</keyword>
<evidence type="ECO:0000256" key="1">
    <source>
        <dbReference type="ARBA" id="ARBA00004651"/>
    </source>
</evidence>
<sequence length="226" mass="23905">MSSSFIADLRSAIRISSPAGLGLFPLGVALGLLVIQAGLPWWVAPALSVAAYAGSAEFILVGLMTAGTSLTTIAVTTALVNFRHVFYAFSFPLHAVRSALGKTYAMYALTDEAYALTAASDRQWRSRELLFTQAALQSYWVLGGLVGVAIAQVLPFELAGMDFALCALFITLALDACRTPRNAASAALGALCFLGAMWLAPDSTLFVAMTAFGLMLMVAIIARRAR</sequence>
<proteinExistence type="inferred from homology"/>